<name>A0ABZ0HWJ1_9HYPH</name>
<evidence type="ECO:0000313" key="3">
    <source>
        <dbReference type="Proteomes" id="UP001626536"/>
    </source>
</evidence>
<keyword evidence="1" id="KW-0732">Signal</keyword>
<gene>
    <name evidence="2" type="ORF">RZS28_08540</name>
</gene>
<dbReference type="RefSeq" id="WP_407340881.1">
    <property type="nucleotide sequence ID" value="NZ_CP136862.1"/>
</dbReference>
<evidence type="ECO:0000256" key="1">
    <source>
        <dbReference type="SAM" id="SignalP"/>
    </source>
</evidence>
<sequence>MMILAAALIAPPALSNAAPRTIDDCEKIDAADAYNQCLAAFGPVAHTRGVSVQAQDEINAEDGAAVTGRAASGSSRRRVAHAHGHYRHHASHHVWTKHAHGGHHVRAADHPHGHGKRLAFTIVSSHTKLR</sequence>
<keyword evidence="3" id="KW-1185">Reference proteome</keyword>
<protein>
    <submittedName>
        <fullName evidence="2">Uncharacterized protein</fullName>
    </submittedName>
</protein>
<feature type="chain" id="PRO_5046290801" evidence="1">
    <location>
        <begin position="18"/>
        <end position="130"/>
    </location>
</feature>
<feature type="signal peptide" evidence="1">
    <location>
        <begin position="1"/>
        <end position="17"/>
    </location>
</feature>
<dbReference type="Proteomes" id="UP001626536">
    <property type="component" value="Chromosome"/>
</dbReference>
<dbReference type="EMBL" id="CP136862">
    <property type="protein sequence ID" value="WOJ91286.1"/>
    <property type="molecule type" value="Genomic_DNA"/>
</dbReference>
<organism evidence="2 3">
    <name type="scientific">Methylocapsa polymorpha</name>
    <dbReference type="NCBI Taxonomy" id="3080828"/>
    <lineage>
        <taxon>Bacteria</taxon>
        <taxon>Pseudomonadati</taxon>
        <taxon>Pseudomonadota</taxon>
        <taxon>Alphaproteobacteria</taxon>
        <taxon>Hyphomicrobiales</taxon>
        <taxon>Beijerinckiaceae</taxon>
        <taxon>Methylocapsa</taxon>
    </lineage>
</organism>
<accession>A0ABZ0HWJ1</accession>
<reference evidence="2 3" key="1">
    <citation type="submission" date="2023-10" db="EMBL/GenBank/DDBJ databases">
        <title>Novel methanotroph of the genus Methylocapsa from a subarctic wetland.</title>
        <authorList>
            <person name="Belova S.E."/>
            <person name="Oshkin I.Y."/>
            <person name="Miroshnikov K."/>
            <person name="Dedysh S.N."/>
        </authorList>
    </citation>
    <scope>NUCLEOTIDE SEQUENCE [LARGE SCALE GENOMIC DNA]</scope>
    <source>
        <strain evidence="2 3">RX1</strain>
    </source>
</reference>
<evidence type="ECO:0000313" key="2">
    <source>
        <dbReference type="EMBL" id="WOJ91286.1"/>
    </source>
</evidence>
<proteinExistence type="predicted"/>